<evidence type="ECO:0000256" key="10">
    <source>
        <dbReference type="SAM" id="Phobius"/>
    </source>
</evidence>
<dbReference type="PROSITE" id="PS50109">
    <property type="entry name" value="HIS_KIN"/>
    <property type="match status" value="1"/>
</dbReference>
<protein>
    <recommendedName>
        <fullName evidence="3">histidine kinase</fullName>
        <ecNumber evidence="3">2.7.13.3</ecNumber>
    </recommendedName>
</protein>
<dbReference type="InterPro" id="IPR003594">
    <property type="entry name" value="HATPase_dom"/>
</dbReference>
<evidence type="ECO:0000256" key="5">
    <source>
        <dbReference type="ARBA" id="ARBA00022679"/>
    </source>
</evidence>
<keyword evidence="7 12" id="KW-0418">Kinase</keyword>
<dbReference type="KEGG" id="sua:Saut_1713"/>
<evidence type="ECO:0000256" key="6">
    <source>
        <dbReference type="ARBA" id="ARBA00022692"/>
    </source>
</evidence>
<dbReference type="Gene3D" id="3.30.565.10">
    <property type="entry name" value="Histidine kinase-like ATPase, C-terminal domain"/>
    <property type="match status" value="1"/>
</dbReference>
<dbReference type="Pfam" id="PF00512">
    <property type="entry name" value="HisKA"/>
    <property type="match status" value="1"/>
</dbReference>
<keyword evidence="13" id="KW-1185">Reference proteome</keyword>
<evidence type="ECO:0000256" key="2">
    <source>
        <dbReference type="ARBA" id="ARBA00004141"/>
    </source>
</evidence>
<dbReference type="InterPro" id="IPR005467">
    <property type="entry name" value="His_kinase_dom"/>
</dbReference>
<dbReference type="InterPro" id="IPR050398">
    <property type="entry name" value="HssS/ArlS-like"/>
</dbReference>
<evidence type="ECO:0000256" key="1">
    <source>
        <dbReference type="ARBA" id="ARBA00000085"/>
    </source>
</evidence>
<keyword evidence="6 10" id="KW-0812">Transmembrane</keyword>
<gene>
    <name evidence="12" type="ordered locus">Saut_1713</name>
</gene>
<dbReference type="Gene3D" id="1.10.287.130">
    <property type="match status" value="1"/>
</dbReference>
<dbReference type="SMART" id="SM00388">
    <property type="entry name" value="HisKA"/>
    <property type="match status" value="1"/>
</dbReference>
<sequence length="583" mass="68190">MSFLLFTYLFYQKQYKADIQRFVDNKVVFYKKQLLSSYNQAAQVLISKKQLLKQIHIAALKILRSDMNMDLEELKKQLTKKFHLGDIDLNIFLINKNYIIYKTTFPKDLGFNLGMIKEAKIFLNETTKDSKIYISNFVSTDLLDMKYKLYAYSLLKDNTYLEVGITDNKIGSIWNSIIAQNNATVNKIKFYTIYEDKQKYYYYDMLKGIKKSNKNEYYKDRQKFFKTKHGYNNIINAYLTHEIAATKKGNSERVVVPFFDKDMYSKIGVTNIIMQLDIDIFPQVHALQHFERIFFVSVTFIVGFLIFIFFLIQNNFTKPIEVIIKSINKKEPVQDNALLDKNDELGIVAKEYNTLLESLKKEILTNTQLLNENKRFIADTVHQIRTPLANIMMNSDMVKLTATDSSSDEFIDQINSSINMLTNSYEDLSYIISHDSIVYAPVNLSLSEVLQQRISFFTTIAKVNHKVIVGNIQEDIDFTINQIELERLIDNNISNAVKYADINKPITINLIQSDDIIRLSFSSYSEPIKNKEKLFDKNYRENENKRGLGLGLNMVKSICEKYAIFYSVQYAERQNIFIYEFRV</sequence>
<feature type="transmembrane region" description="Helical" evidence="10">
    <location>
        <begin position="293"/>
        <end position="312"/>
    </location>
</feature>
<dbReference type="PANTHER" id="PTHR45528:SF8">
    <property type="entry name" value="HISTIDINE KINASE"/>
    <property type="match status" value="1"/>
</dbReference>
<evidence type="ECO:0000256" key="3">
    <source>
        <dbReference type="ARBA" id="ARBA00012438"/>
    </source>
</evidence>
<name>E0UPU8_SULAO</name>
<comment type="catalytic activity">
    <reaction evidence="1">
        <text>ATP + protein L-histidine = ADP + protein N-phospho-L-histidine.</text>
        <dbReference type="EC" id="2.7.13.3"/>
    </reaction>
</comment>
<dbReference type="GO" id="GO:0000155">
    <property type="term" value="F:phosphorelay sensor kinase activity"/>
    <property type="evidence" value="ECO:0007669"/>
    <property type="project" value="InterPro"/>
</dbReference>
<dbReference type="GO" id="GO:0005886">
    <property type="term" value="C:plasma membrane"/>
    <property type="evidence" value="ECO:0007669"/>
    <property type="project" value="TreeGrafter"/>
</dbReference>
<dbReference type="InterPro" id="IPR036890">
    <property type="entry name" value="HATPase_C_sf"/>
</dbReference>
<dbReference type="InterPro" id="IPR036097">
    <property type="entry name" value="HisK_dim/P_sf"/>
</dbReference>
<keyword evidence="4" id="KW-0597">Phosphoprotein</keyword>
<dbReference type="AlphaFoldDB" id="E0UPU8"/>
<dbReference type="Proteomes" id="UP000007803">
    <property type="component" value="Chromosome"/>
</dbReference>
<evidence type="ECO:0000256" key="9">
    <source>
        <dbReference type="ARBA" id="ARBA00023136"/>
    </source>
</evidence>
<dbReference type="SUPFAM" id="SSF47384">
    <property type="entry name" value="Homodimeric domain of signal transducing histidine kinase"/>
    <property type="match status" value="1"/>
</dbReference>
<evidence type="ECO:0000313" key="12">
    <source>
        <dbReference type="EMBL" id="ADN09757.1"/>
    </source>
</evidence>
<dbReference type="Pfam" id="PF02518">
    <property type="entry name" value="HATPase_c"/>
    <property type="match status" value="1"/>
</dbReference>
<keyword evidence="8 10" id="KW-1133">Transmembrane helix</keyword>
<keyword evidence="9 10" id="KW-0472">Membrane</keyword>
<dbReference type="Gene3D" id="6.10.340.10">
    <property type="match status" value="1"/>
</dbReference>
<evidence type="ECO:0000313" key="13">
    <source>
        <dbReference type="Proteomes" id="UP000007803"/>
    </source>
</evidence>
<evidence type="ECO:0000256" key="8">
    <source>
        <dbReference type="ARBA" id="ARBA00022989"/>
    </source>
</evidence>
<dbReference type="HOGENOM" id="CLU_441999_0_0_7"/>
<accession>E0UPU8</accession>
<evidence type="ECO:0000256" key="4">
    <source>
        <dbReference type="ARBA" id="ARBA00022553"/>
    </source>
</evidence>
<dbReference type="EC" id="2.7.13.3" evidence="3"/>
<dbReference type="InterPro" id="IPR003661">
    <property type="entry name" value="HisK_dim/P_dom"/>
</dbReference>
<dbReference type="eggNOG" id="COG0642">
    <property type="taxonomic scope" value="Bacteria"/>
</dbReference>
<comment type="subcellular location">
    <subcellularLocation>
        <location evidence="2">Membrane</location>
        <topology evidence="2">Multi-pass membrane protein</topology>
    </subcellularLocation>
</comment>
<dbReference type="SUPFAM" id="SSF55874">
    <property type="entry name" value="ATPase domain of HSP90 chaperone/DNA topoisomerase II/histidine kinase"/>
    <property type="match status" value="1"/>
</dbReference>
<reference evidence="13" key="1">
    <citation type="journal article" date="2010" name="Stand. Genomic Sci.">
        <title>Complete genome sequence of Sulfurimonas autotrophica type strain (OK10).</title>
        <authorList>
            <person name="Sikorski J."/>
            <person name="Munk C."/>
            <person name="Lapidus A."/>
            <person name="Djao O."/>
            <person name="Lucas S."/>
            <person name="Glavina Del Rio T."/>
            <person name="Nolan M."/>
            <person name="Tice H."/>
            <person name="Han C."/>
            <person name="Cheng J."/>
            <person name="Tapia R."/>
            <person name="Goodwin L."/>
            <person name="Pitluck S."/>
            <person name="Liolios K."/>
            <person name="Ivanova N."/>
            <person name="Mavromatis K."/>
            <person name="Mikhailova N."/>
            <person name="Pati A."/>
            <person name="Sims D."/>
            <person name="Meincke L."/>
            <person name="Brettin T."/>
            <person name="Detter J."/>
            <person name="Chen A."/>
            <person name="Palaniappan K."/>
            <person name="Land M."/>
            <person name="Hauser L."/>
            <person name="Chang Y."/>
            <person name="Jeffries C."/>
            <person name="Rohde M."/>
            <person name="Lang E."/>
            <person name="Spring S."/>
            <person name="Goker M."/>
            <person name="Woyke T."/>
            <person name="Bristow J."/>
            <person name="Eisen J."/>
            <person name="Markowitz V."/>
            <person name="Hugenholtz P."/>
            <person name="Kyrpides N."/>
            <person name="Klenk H."/>
        </authorList>
    </citation>
    <scope>NUCLEOTIDE SEQUENCE [LARGE SCALE GENOMIC DNA]</scope>
    <source>
        <strain evidence="13">ATCC BAA-671 / DSM 16294 / JCM 11897 / OK10</strain>
    </source>
</reference>
<feature type="domain" description="Histidine kinase" evidence="11">
    <location>
        <begin position="379"/>
        <end position="583"/>
    </location>
</feature>
<organism evidence="12 13">
    <name type="scientific">Sulfurimonas autotrophica (strain ATCC BAA-671 / DSM 16294 / JCM 11897 / OK10)</name>
    <dbReference type="NCBI Taxonomy" id="563040"/>
    <lineage>
        <taxon>Bacteria</taxon>
        <taxon>Pseudomonadati</taxon>
        <taxon>Campylobacterota</taxon>
        <taxon>Epsilonproteobacteria</taxon>
        <taxon>Campylobacterales</taxon>
        <taxon>Sulfurimonadaceae</taxon>
        <taxon>Sulfurimonas</taxon>
    </lineage>
</organism>
<dbReference type="PANTHER" id="PTHR45528">
    <property type="entry name" value="SENSOR HISTIDINE KINASE CPXA"/>
    <property type="match status" value="1"/>
</dbReference>
<keyword evidence="5" id="KW-0808">Transferase</keyword>
<dbReference type="EMBL" id="CP002205">
    <property type="protein sequence ID" value="ADN09757.1"/>
    <property type="molecule type" value="Genomic_DNA"/>
</dbReference>
<evidence type="ECO:0000256" key="7">
    <source>
        <dbReference type="ARBA" id="ARBA00022777"/>
    </source>
</evidence>
<dbReference type="CDD" id="cd00082">
    <property type="entry name" value="HisKA"/>
    <property type="match status" value="1"/>
</dbReference>
<proteinExistence type="predicted"/>
<evidence type="ECO:0000259" key="11">
    <source>
        <dbReference type="PROSITE" id="PS50109"/>
    </source>
</evidence>
<dbReference type="STRING" id="563040.Saut_1713"/>